<reference evidence="2" key="1">
    <citation type="thesis" date="2020" institute="ProQuest LLC" country="789 East Eisenhower Parkway, Ann Arbor, MI, USA">
        <title>Comparative Genomics and Chromosome Evolution.</title>
        <authorList>
            <person name="Mudd A.B."/>
        </authorList>
    </citation>
    <scope>NUCLEOTIDE SEQUENCE</scope>
    <source>
        <strain evidence="2">Female2</strain>
        <tissue evidence="2">Blood</tissue>
    </source>
</reference>
<dbReference type="Gene3D" id="3.30.750.24">
    <property type="entry name" value="STAS domain"/>
    <property type="match status" value="1"/>
</dbReference>
<accession>A0A8T2IW68</accession>
<name>A0A8T2IW68_9PIPI</name>
<dbReference type="InterPro" id="IPR002645">
    <property type="entry name" value="STAS_dom"/>
</dbReference>
<dbReference type="AlphaFoldDB" id="A0A8T2IW68"/>
<evidence type="ECO:0000313" key="3">
    <source>
        <dbReference type="Proteomes" id="UP000812440"/>
    </source>
</evidence>
<proteinExistence type="predicted"/>
<dbReference type="SUPFAM" id="SSF52091">
    <property type="entry name" value="SpoIIaa-like"/>
    <property type="match status" value="1"/>
</dbReference>
<dbReference type="OrthoDB" id="288203at2759"/>
<dbReference type="EMBL" id="JAACNH010000007">
    <property type="protein sequence ID" value="KAG8435933.1"/>
    <property type="molecule type" value="Genomic_DNA"/>
</dbReference>
<protein>
    <recommendedName>
        <fullName evidence="1">STAS domain-containing protein</fullName>
    </recommendedName>
</protein>
<gene>
    <name evidence="2" type="ORF">GDO86_007145</name>
</gene>
<dbReference type="Proteomes" id="UP000812440">
    <property type="component" value="Chromosome 4"/>
</dbReference>
<dbReference type="InterPro" id="IPR036513">
    <property type="entry name" value="STAS_dom_sf"/>
</dbReference>
<evidence type="ECO:0000259" key="1">
    <source>
        <dbReference type="PROSITE" id="PS50801"/>
    </source>
</evidence>
<comment type="caution">
    <text evidence="2">The sequence shown here is derived from an EMBL/GenBank/DDBJ whole genome shotgun (WGS) entry which is preliminary data.</text>
</comment>
<organism evidence="2 3">
    <name type="scientific">Hymenochirus boettgeri</name>
    <name type="common">Congo dwarf clawed frog</name>
    <dbReference type="NCBI Taxonomy" id="247094"/>
    <lineage>
        <taxon>Eukaryota</taxon>
        <taxon>Metazoa</taxon>
        <taxon>Chordata</taxon>
        <taxon>Craniata</taxon>
        <taxon>Vertebrata</taxon>
        <taxon>Euteleostomi</taxon>
        <taxon>Amphibia</taxon>
        <taxon>Batrachia</taxon>
        <taxon>Anura</taxon>
        <taxon>Pipoidea</taxon>
        <taxon>Pipidae</taxon>
        <taxon>Pipinae</taxon>
        <taxon>Hymenochirus</taxon>
    </lineage>
</organism>
<sequence>MFFHFQLCIDCEKAGMHLLLAGCNDKVLRTLECSGIRNHLSDQQVFVTVHDAVCYAEHNMDRKNSMVWV</sequence>
<dbReference type="PROSITE" id="PS50801">
    <property type="entry name" value="STAS"/>
    <property type="match status" value="1"/>
</dbReference>
<feature type="domain" description="STAS" evidence="1">
    <location>
        <begin position="1"/>
        <end position="56"/>
    </location>
</feature>
<keyword evidence="3" id="KW-1185">Reference proteome</keyword>
<evidence type="ECO:0000313" key="2">
    <source>
        <dbReference type="EMBL" id="KAG8435933.1"/>
    </source>
</evidence>